<evidence type="ECO:0000313" key="2">
    <source>
        <dbReference type="Proteomes" id="UP000031643"/>
    </source>
</evidence>
<keyword evidence="2" id="KW-1185">Reference proteome</keyword>
<reference evidence="1 2" key="1">
    <citation type="submission" date="2014-09" db="EMBL/GenBank/DDBJ databases">
        <title>Genome sequencing of Methyloceanibacter caenitepidi Gela4.</title>
        <authorList>
            <person name="Takeuchi M."/>
            <person name="Susumu S."/>
            <person name="Kamagata Y."/>
            <person name="Oshima K."/>
            <person name="Hattori M."/>
            <person name="Iwasaki W."/>
        </authorList>
    </citation>
    <scope>NUCLEOTIDE SEQUENCE [LARGE SCALE GENOMIC DNA]</scope>
    <source>
        <strain evidence="1 2">Gela4</strain>
    </source>
</reference>
<dbReference type="AlphaFoldDB" id="A0A0A8K7N2"/>
<sequence length="38" mass="4099">MSAYAKLGKAATETQAKPAEKADDINILGQFMDRILGM</sequence>
<protein>
    <submittedName>
        <fullName evidence="1">Uncharacterized protein</fullName>
    </submittedName>
</protein>
<gene>
    <name evidence="1" type="ORF">GL4_3126</name>
</gene>
<name>A0A0A8K7N2_9HYPH</name>
<dbReference type="Proteomes" id="UP000031643">
    <property type="component" value="Chromosome"/>
</dbReference>
<dbReference type="KEGG" id="mcg:GL4_3126"/>
<evidence type="ECO:0000313" key="1">
    <source>
        <dbReference type="EMBL" id="BAQ18557.1"/>
    </source>
</evidence>
<dbReference type="EMBL" id="AP014648">
    <property type="protein sequence ID" value="BAQ18557.1"/>
    <property type="molecule type" value="Genomic_DNA"/>
</dbReference>
<organism evidence="1 2">
    <name type="scientific">Methyloceanibacter caenitepidi</name>
    <dbReference type="NCBI Taxonomy" id="1384459"/>
    <lineage>
        <taxon>Bacteria</taxon>
        <taxon>Pseudomonadati</taxon>
        <taxon>Pseudomonadota</taxon>
        <taxon>Alphaproteobacteria</taxon>
        <taxon>Hyphomicrobiales</taxon>
        <taxon>Hyphomicrobiaceae</taxon>
        <taxon>Methyloceanibacter</taxon>
    </lineage>
</organism>
<dbReference type="HOGENOM" id="CLU_3329976_0_0_5"/>
<proteinExistence type="predicted"/>
<accession>A0A0A8K7N2</accession>